<dbReference type="CDD" id="cd06727">
    <property type="entry name" value="PDZ1_ZO1-like"/>
    <property type="match status" value="1"/>
</dbReference>
<dbReference type="Gene3D" id="3.40.50.300">
    <property type="entry name" value="P-loop containing nucleotide triphosphate hydrolases"/>
    <property type="match status" value="1"/>
</dbReference>
<dbReference type="PROSITE" id="PS50052">
    <property type="entry name" value="GUANYLATE_KINASE_2"/>
    <property type="match status" value="1"/>
</dbReference>
<feature type="compositionally biased region" description="Polar residues" evidence="2">
    <location>
        <begin position="1553"/>
        <end position="1570"/>
    </location>
</feature>
<dbReference type="InterPro" id="IPR001452">
    <property type="entry name" value="SH3_domain"/>
</dbReference>
<comment type="caution">
    <text evidence="6">The sequence shown here is derived from an EMBL/GenBank/DDBJ whole genome shotgun (WGS) entry which is preliminary data.</text>
</comment>
<feature type="compositionally biased region" description="Low complexity" evidence="2">
    <location>
        <begin position="1335"/>
        <end position="1344"/>
    </location>
</feature>
<evidence type="ECO:0008006" key="8">
    <source>
        <dbReference type="Google" id="ProtNLM"/>
    </source>
</evidence>
<dbReference type="InterPro" id="IPR036028">
    <property type="entry name" value="SH3-like_dom_sf"/>
</dbReference>
<feature type="domain" description="PDZ" evidence="4">
    <location>
        <begin position="279"/>
        <end position="366"/>
    </location>
</feature>
<feature type="compositionally biased region" description="Pro residues" evidence="2">
    <location>
        <begin position="1516"/>
        <end position="1532"/>
    </location>
</feature>
<gene>
    <name evidence="6" type="ORF">DGAL_LOCUS13998</name>
</gene>
<feature type="compositionally biased region" description="Low complexity" evidence="2">
    <location>
        <begin position="175"/>
        <end position="185"/>
    </location>
</feature>
<dbReference type="PROSITE" id="PS50106">
    <property type="entry name" value="PDZ"/>
    <property type="match status" value="3"/>
</dbReference>
<feature type="compositionally biased region" description="Polar residues" evidence="2">
    <location>
        <begin position="1250"/>
        <end position="1267"/>
    </location>
</feature>
<evidence type="ECO:0000313" key="6">
    <source>
        <dbReference type="EMBL" id="CAH0110431.1"/>
    </source>
</evidence>
<feature type="domain" description="ZU5" evidence="5">
    <location>
        <begin position="1787"/>
        <end position="1941"/>
    </location>
</feature>
<dbReference type="Gene3D" id="2.60.220.30">
    <property type="match status" value="1"/>
</dbReference>
<feature type="compositionally biased region" description="Polar residues" evidence="2">
    <location>
        <begin position="1485"/>
        <end position="1503"/>
    </location>
</feature>
<evidence type="ECO:0000259" key="5">
    <source>
        <dbReference type="PROSITE" id="PS51145"/>
    </source>
</evidence>
<dbReference type="SMART" id="SM00218">
    <property type="entry name" value="ZU5"/>
    <property type="match status" value="1"/>
</dbReference>
<feature type="compositionally biased region" description="Low complexity" evidence="2">
    <location>
        <begin position="1273"/>
        <end position="1283"/>
    </location>
</feature>
<feature type="compositionally biased region" description="Gly residues" evidence="2">
    <location>
        <begin position="1575"/>
        <end position="1593"/>
    </location>
</feature>
<feature type="compositionally biased region" description="Polar residues" evidence="2">
    <location>
        <begin position="147"/>
        <end position="168"/>
    </location>
</feature>
<feature type="domain" description="PDZ" evidence="4">
    <location>
        <begin position="647"/>
        <end position="720"/>
    </location>
</feature>
<dbReference type="CDD" id="cd06729">
    <property type="entry name" value="PDZ3_ZO1-like_domain"/>
    <property type="match status" value="1"/>
</dbReference>
<dbReference type="InterPro" id="IPR000906">
    <property type="entry name" value="ZU5_dom"/>
</dbReference>
<dbReference type="SMART" id="SM00228">
    <property type="entry name" value="PDZ"/>
    <property type="match status" value="3"/>
</dbReference>
<name>A0A8J2RY17_9CRUS</name>
<protein>
    <recommendedName>
        <fullName evidence="8">Tight junction protein ZO-1</fullName>
    </recommendedName>
</protein>
<feature type="compositionally biased region" description="Basic residues" evidence="2">
    <location>
        <begin position="822"/>
        <end position="835"/>
    </location>
</feature>
<organism evidence="6 7">
    <name type="scientific">Daphnia galeata</name>
    <dbReference type="NCBI Taxonomy" id="27404"/>
    <lineage>
        <taxon>Eukaryota</taxon>
        <taxon>Metazoa</taxon>
        <taxon>Ecdysozoa</taxon>
        <taxon>Arthropoda</taxon>
        <taxon>Crustacea</taxon>
        <taxon>Branchiopoda</taxon>
        <taxon>Diplostraca</taxon>
        <taxon>Cladocera</taxon>
        <taxon>Anomopoda</taxon>
        <taxon>Daphniidae</taxon>
        <taxon>Daphnia</taxon>
    </lineage>
</organism>
<feature type="domain" description="PDZ" evidence="4">
    <location>
        <begin position="378"/>
        <end position="463"/>
    </location>
</feature>
<dbReference type="Pfam" id="PF07653">
    <property type="entry name" value="SH3_2"/>
    <property type="match status" value="1"/>
</dbReference>
<dbReference type="CDD" id="cd11859">
    <property type="entry name" value="SH3_ZO"/>
    <property type="match status" value="1"/>
</dbReference>
<sequence length="1941" mass="208702">MANSRSSSRCSSVASYGQRPPSLSDPPPPPAMMGIDPNDGRGDEIQPCPVGFHPMAHTPPPQHQQQSIYATQEQLREEQRQQQMLPPKPVKERRLPSRSGSTASLFSPFASLTRRLGAKHKSSKTSASSSRSTGHGSRMSTPVEFPAQQQQHQGPMLSRSNTPASVYSTFPRIHSSSSSNTPSPSGRTPFISQLLGLNSNGNAVGGCGGGGGGGSSSSSSATVPATTSCPSCPSPGPSYSSSSRLSSAGGYPPMMMTEVLDEPVEEEGAGERVTWEYHHVTMNRVPGYGFGIAVSGGRDNPHFANGDPSIAISDVIKGGPAEGKLLINDRVMSVNGVSLENVDYGTAVSVLRDSGAAVNLVVKRRIVLGAYPEPTTYKVTLTKSKKKDDFGVILGSRIYLKELTNRALIDRDGSHGNNSPVFQEGDIVLKINSTSTDGLSLKEAKKLMENCKDKLQLTVRRDAAAPALLGAVGGSGPVGGSQASNGYNDPTYGAVKDGSAVGVGGVAGGGGGGPHFANYADRPNYCNQNLYVQPPTRGGSVDYRNPLTPQPPLPHSAGLGPYNNNEDKSNLSRLAGRSRGPLMDVSLSQLDHHNNHMNGHAADGEDAPPRPPPPRSDDYYSPRRANEAPEPVKPPPTLDPRFISFQKEGSVGIRVTGGNQVGIFVTAVQPGSPAALQGLVPGDKILKVNDMEMNGVTREEAVLFLLSLQDQIELVVQHKREEYDQVVASGHGDSFYVKTHFNYEQPASGHMAFRKGEVFHVVDTLYKGVVGAWQAFRVGPNGQDLQQGVVPNSAGAEELATAQFNAAKKEAATTTSESRGSFFRRRRPTHRRSKSLGRDHWDDVVFAETLSKFPAYERVVLRHPGFIRPVVFFGPIADVARDKLIKDFPDKFSAPQMDGNRDSTEVSGTGAPVATGRSGIVRLSAIRELVEKGRHALLDITPGAVDKLNYAQFYPVVIFLRADSKHTVKELRAGIPNTLAGLAPRLEEFFKWTAHKSSKKLYEQCVKLEKLWSHVFTTTVPLTQRDTWYRKLREAIDREQNQAIWVSEAKLVDLPTDALLSHLNHNNNNINGMGCNDPPSFYPPPVPPSISPFDPTTSYYQVVVDDANFNNNNYAPLKLDEYLSDDFLFPMTSRLSYASSPESDLDLSPEPRASGSGAEGSSKTNGINGGGGGGKSPPSPSGRLVKSCSDPSIATQDDLGVSGMSSPGVLLKSLSPNKFQSPINSHSVVDSSTPTKRRSQGGDSKYGFSSPGNGHHPSQQRDPNTPRNYGGQPPNYSYNSPSSRAGQQTSTNLDYINGPHQSRSSGGGYPTSQQQQQQQQHHFSPYSKYGGGSSNGSHGPSSSGVVELPPKIDRSSKPSNRQLARSAQERLFGSREGDINGLDIDTYPTSPPGPAPGQPGQGTSNGGPHQSHDYLSSMRGSSLDRERAAKAGSYDSSSSYESYNRLGLTLTLAGNNHQSGGGDVNAMPGSPTSAGLKSHDPYRYTRSTSQPVRSPTELTSPATKQLHRPFDHKKQSPPPKSAPYKPVPPPKPKNYRPPANASSSTASNSQQPMTPNSNYWNHSPPGTLNHPNRPAGGGGGGGSSSGGGGGGDGSSSVGVNNHHGYYSHGPPSSNTASAIHNGLNSYRYEDDTNGGFDSGHGSSLDRHSYGANSLYGKAPPPPPPVNGSNRNNEAGQYYYNIPPPRENNQKHQQQHQQSRDGGRLDLAQHRDQRGSAFELYKKPADPRSPAHGHQPLYMEHNARLDYEYYDGDGFSSSPYDYYHHYHHDDYYSPPTSPPPPNCSVIATVRGWLTHDHGGRLESVETGVALLVPPRALPPGPAAHLVYFKVCRQDHVRAVDTNGVPLDDGKGEALLSPLVQCGPKGLRFLQPVELRIPHDGGSRANSSGRWNVSLKASNELGQWRQIELPQRGNDDYEQRAQSEQLDDAKNSRNHLSVFVDHF</sequence>
<feature type="compositionally biased region" description="Basic and acidic residues" evidence="2">
    <location>
        <begin position="615"/>
        <end position="627"/>
    </location>
</feature>
<dbReference type="FunFam" id="2.30.42.10:FF:000029">
    <property type="entry name" value="tight junction protein ZO-1 isoform X1"/>
    <property type="match status" value="1"/>
</dbReference>
<evidence type="ECO:0000259" key="3">
    <source>
        <dbReference type="PROSITE" id="PS50052"/>
    </source>
</evidence>
<feature type="compositionally biased region" description="Low complexity" evidence="2">
    <location>
        <begin position="812"/>
        <end position="821"/>
    </location>
</feature>
<dbReference type="SMART" id="SM00072">
    <property type="entry name" value="GuKc"/>
    <property type="match status" value="1"/>
</dbReference>
<evidence type="ECO:0000256" key="1">
    <source>
        <dbReference type="ARBA" id="ARBA00022443"/>
    </source>
</evidence>
<accession>A0A8J2RY17</accession>
<dbReference type="SUPFAM" id="SSF50044">
    <property type="entry name" value="SH3-domain"/>
    <property type="match status" value="1"/>
</dbReference>
<keyword evidence="7" id="KW-1185">Reference proteome</keyword>
<dbReference type="InterPro" id="IPR001478">
    <property type="entry name" value="PDZ"/>
</dbReference>
<dbReference type="InterPro" id="IPR027417">
    <property type="entry name" value="P-loop_NTPase"/>
</dbReference>
<evidence type="ECO:0000256" key="2">
    <source>
        <dbReference type="SAM" id="MobiDB-lite"/>
    </source>
</evidence>
<feature type="region of interest" description="Disordered" evidence="2">
    <location>
        <begin position="1138"/>
        <end position="1701"/>
    </location>
</feature>
<dbReference type="InterPro" id="IPR036034">
    <property type="entry name" value="PDZ_sf"/>
</dbReference>
<dbReference type="InterPro" id="IPR008144">
    <property type="entry name" value="Guanylate_kin-like_dom"/>
</dbReference>
<feature type="compositionally biased region" description="Low complexity" evidence="2">
    <location>
        <begin position="1313"/>
        <end position="1328"/>
    </location>
</feature>
<dbReference type="Pfam" id="PF00625">
    <property type="entry name" value="Guanylate_kin"/>
    <property type="match status" value="1"/>
</dbReference>
<dbReference type="Proteomes" id="UP000789390">
    <property type="component" value="Unassembled WGS sequence"/>
</dbReference>
<keyword evidence="1" id="KW-0728">SH3 domain</keyword>
<dbReference type="GO" id="GO:0045216">
    <property type="term" value="P:cell-cell junction organization"/>
    <property type="evidence" value="ECO:0007669"/>
    <property type="project" value="TreeGrafter"/>
</dbReference>
<evidence type="ECO:0000259" key="4">
    <source>
        <dbReference type="PROSITE" id="PS50106"/>
    </source>
</evidence>
<feature type="compositionally biased region" description="Polar residues" evidence="2">
    <location>
        <begin position="1610"/>
        <end position="1624"/>
    </location>
</feature>
<feature type="compositionally biased region" description="Polar residues" evidence="2">
    <location>
        <begin position="1214"/>
        <end position="1234"/>
    </location>
</feature>
<feature type="region of interest" description="Disordered" evidence="2">
    <location>
        <begin position="209"/>
        <end position="254"/>
    </location>
</feature>
<dbReference type="InterPro" id="IPR008145">
    <property type="entry name" value="GK/Ca_channel_bsu"/>
</dbReference>
<dbReference type="Pfam" id="PF00791">
    <property type="entry name" value="ZU5"/>
    <property type="match status" value="1"/>
</dbReference>
<feature type="compositionally biased region" description="Low complexity" evidence="2">
    <location>
        <begin position="216"/>
        <end position="252"/>
    </location>
</feature>
<dbReference type="SUPFAM" id="SSF50156">
    <property type="entry name" value="PDZ domain-like"/>
    <property type="match status" value="3"/>
</dbReference>
<proteinExistence type="predicted"/>
<dbReference type="FunFam" id="2.30.42.10:FF:000138">
    <property type="entry name" value="Uncharacterized protein, isoform C"/>
    <property type="match status" value="1"/>
</dbReference>
<dbReference type="PROSITE" id="PS51145">
    <property type="entry name" value="ZU5"/>
    <property type="match status" value="1"/>
</dbReference>
<dbReference type="PANTHER" id="PTHR13865:SF28">
    <property type="entry name" value="POLYCHAETOID, ISOFORM O"/>
    <property type="match status" value="1"/>
</dbReference>
<feature type="region of interest" description="Disordered" evidence="2">
    <location>
        <begin position="531"/>
        <end position="576"/>
    </location>
</feature>
<evidence type="ECO:0000313" key="7">
    <source>
        <dbReference type="Proteomes" id="UP000789390"/>
    </source>
</evidence>
<dbReference type="CDD" id="cd06728">
    <property type="entry name" value="PDZ2_ZO1-like_ds"/>
    <property type="match status" value="1"/>
</dbReference>
<feature type="domain" description="Guanylate kinase-like" evidence="3">
    <location>
        <begin position="921"/>
        <end position="1037"/>
    </location>
</feature>
<feature type="region of interest" description="Disordered" evidence="2">
    <location>
        <begin position="592"/>
        <end position="639"/>
    </location>
</feature>
<dbReference type="GO" id="GO:0050839">
    <property type="term" value="F:cell adhesion molecule binding"/>
    <property type="evidence" value="ECO:0007669"/>
    <property type="project" value="TreeGrafter"/>
</dbReference>
<dbReference type="SUPFAM" id="SSF52540">
    <property type="entry name" value="P-loop containing nucleoside triphosphate hydrolases"/>
    <property type="match status" value="1"/>
</dbReference>
<feature type="compositionally biased region" description="Low complexity" evidence="2">
    <location>
        <begin position="124"/>
        <end position="138"/>
    </location>
</feature>
<dbReference type="PANTHER" id="PTHR13865">
    <property type="entry name" value="TIGHT JUNCTION PROTEIN"/>
    <property type="match status" value="1"/>
</dbReference>
<feature type="compositionally biased region" description="Low complexity" evidence="2">
    <location>
        <begin position="1536"/>
        <end position="1552"/>
    </location>
</feature>
<dbReference type="GO" id="GO:0005923">
    <property type="term" value="C:bicellular tight junction"/>
    <property type="evidence" value="ECO:0007669"/>
    <property type="project" value="TreeGrafter"/>
</dbReference>
<dbReference type="Gene3D" id="2.30.30.40">
    <property type="entry name" value="SH3 Domains"/>
    <property type="match status" value="1"/>
</dbReference>
<feature type="region of interest" description="Disordered" evidence="2">
    <location>
        <begin position="808"/>
        <end position="835"/>
    </location>
</feature>
<feature type="compositionally biased region" description="Low complexity" evidence="2">
    <location>
        <begin position="1"/>
        <end position="12"/>
    </location>
</feature>
<dbReference type="GO" id="GO:0005886">
    <property type="term" value="C:plasma membrane"/>
    <property type="evidence" value="ECO:0007669"/>
    <property type="project" value="TreeGrafter"/>
</dbReference>
<feature type="region of interest" description="Disordered" evidence="2">
    <location>
        <begin position="1"/>
        <end position="193"/>
    </location>
</feature>
<dbReference type="GO" id="GO:0098609">
    <property type="term" value="P:cell-cell adhesion"/>
    <property type="evidence" value="ECO:0007669"/>
    <property type="project" value="TreeGrafter"/>
</dbReference>
<dbReference type="OrthoDB" id="418634at2759"/>
<dbReference type="Pfam" id="PF00595">
    <property type="entry name" value="PDZ"/>
    <property type="match status" value="2"/>
</dbReference>
<feature type="compositionally biased region" description="Polar residues" evidence="2">
    <location>
        <begin position="1284"/>
        <end position="1304"/>
    </location>
</feature>
<reference evidence="6" key="1">
    <citation type="submission" date="2021-11" db="EMBL/GenBank/DDBJ databases">
        <authorList>
            <person name="Schell T."/>
        </authorList>
    </citation>
    <scope>NUCLEOTIDE SEQUENCE</scope>
    <source>
        <strain evidence="6">M5</strain>
    </source>
</reference>
<dbReference type="EMBL" id="CAKKLH010000303">
    <property type="protein sequence ID" value="CAH0110431.1"/>
    <property type="molecule type" value="Genomic_DNA"/>
</dbReference>
<feature type="compositionally biased region" description="Low complexity" evidence="2">
    <location>
        <begin position="1433"/>
        <end position="1443"/>
    </location>
</feature>
<dbReference type="Gene3D" id="2.30.42.10">
    <property type="match status" value="3"/>
</dbReference>
<dbReference type="GO" id="GO:0150105">
    <property type="term" value="P:protein localization to cell-cell junction"/>
    <property type="evidence" value="ECO:0007669"/>
    <property type="project" value="TreeGrafter"/>
</dbReference>